<dbReference type="Proteomes" id="UP000636800">
    <property type="component" value="Chromosome 10"/>
</dbReference>
<comment type="caution">
    <text evidence="3">The sequence shown here is derived from an EMBL/GenBank/DDBJ whole genome shotgun (WGS) entry which is preliminary data.</text>
</comment>
<feature type="region of interest" description="Disordered" evidence="1">
    <location>
        <begin position="72"/>
        <end position="123"/>
    </location>
</feature>
<evidence type="ECO:0000256" key="1">
    <source>
        <dbReference type="SAM" id="MobiDB-lite"/>
    </source>
</evidence>
<gene>
    <name evidence="3" type="ORF">HPP92_019064</name>
    <name evidence="2" type="ORF">HPP92_019586</name>
</gene>
<dbReference type="AlphaFoldDB" id="A0A835Q281"/>
<dbReference type="EMBL" id="JADCNM010000010">
    <property type="protein sequence ID" value="KAG0464900.1"/>
    <property type="molecule type" value="Genomic_DNA"/>
</dbReference>
<evidence type="ECO:0000313" key="5">
    <source>
        <dbReference type="Proteomes" id="UP000639772"/>
    </source>
</evidence>
<accession>A0A835Q281</accession>
<feature type="compositionally biased region" description="Low complexity" evidence="1">
    <location>
        <begin position="98"/>
        <end position="107"/>
    </location>
</feature>
<proteinExistence type="predicted"/>
<dbReference type="OrthoDB" id="1225832at2759"/>
<protein>
    <submittedName>
        <fullName evidence="3">Uncharacterized protein</fullName>
    </submittedName>
</protein>
<dbReference type="Proteomes" id="UP000639772">
    <property type="component" value="Chromosome 10"/>
</dbReference>
<organism evidence="3 5">
    <name type="scientific">Vanilla planifolia</name>
    <name type="common">Vanilla</name>
    <dbReference type="NCBI Taxonomy" id="51239"/>
    <lineage>
        <taxon>Eukaryota</taxon>
        <taxon>Viridiplantae</taxon>
        <taxon>Streptophyta</taxon>
        <taxon>Embryophyta</taxon>
        <taxon>Tracheophyta</taxon>
        <taxon>Spermatophyta</taxon>
        <taxon>Magnoliopsida</taxon>
        <taxon>Liliopsida</taxon>
        <taxon>Asparagales</taxon>
        <taxon>Orchidaceae</taxon>
        <taxon>Vanilloideae</taxon>
        <taxon>Vanilleae</taxon>
        <taxon>Vanilla</taxon>
    </lineage>
</organism>
<evidence type="ECO:0000313" key="2">
    <source>
        <dbReference type="EMBL" id="KAG0463517.1"/>
    </source>
</evidence>
<keyword evidence="4" id="KW-1185">Reference proteome</keyword>
<evidence type="ECO:0000313" key="4">
    <source>
        <dbReference type="Proteomes" id="UP000636800"/>
    </source>
</evidence>
<reference evidence="4 5" key="1">
    <citation type="journal article" date="2020" name="Nat. Food">
        <title>A phased Vanilla planifolia genome enables genetic improvement of flavour and production.</title>
        <authorList>
            <person name="Hasing T."/>
            <person name="Tang H."/>
            <person name="Brym M."/>
            <person name="Khazi F."/>
            <person name="Huang T."/>
            <person name="Chambers A.H."/>
        </authorList>
    </citation>
    <scope>NUCLEOTIDE SEQUENCE [LARGE SCALE GENOMIC DNA]</scope>
    <source>
        <tissue evidence="3">Leaf</tissue>
    </source>
</reference>
<sequence length="178" mass="19551">MQLRQLEEKQREPESYFAADLRARGKPLPSAVDVVSLKGNLMSRLQLLETESASQLLLKSYIAVPQLSHELEKGGSDGGGGWATSSTVVAAHAKEESGSTSSQSQTQKLVVSGNEDGRVAEGTWRTGADGHRFKKKAKDAMQVATTKAMEKRAAVLCGNEQRRMDRTRLYRRWFPVGC</sequence>
<evidence type="ECO:0000313" key="3">
    <source>
        <dbReference type="EMBL" id="KAG0464900.1"/>
    </source>
</evidence>
<dbReference type="EMBL" id="JADCNL010000010">
    <property type="protein sequence ID" value="KAG0463517.1"/>
    <property type="molecule type" value="Genomic_DNA"/>
</dbReference>
<name>A0A835Q281_VANPL</name>